<reference evidence="10" key="1">
    <citation type="submission" date="2025-08" db="UniProtKB">
        <authorList>
            <consortium name="RefSeq"/>
        </authorList>
    </citation>
    <scope>IDENTIFICATION</scope>
    <source>
        <tissue evidence="10">Testes</tissue>
    </source>
</reference>
<dbReference type="InterPro" id="IPR050234">
    <property type="entry name" value="Nuclear_hormone_rcpt_NR1"/>
</dbReference>
<evidence type="ECO:0000256" key="1">
    <source>
        <dbReference type="ARBA" id="ARBA00022723"/>
    </source>
</evidence>
<dbReference type="Gene3D" id="1.10.565.10">
    <property type="entry name" value="Retinoid X Receptor"/>
    <property type="match status" value="1"/>
</dbReference>
<keyword evidence="4" id="KW-0805">Transcription regulation</keyword>
<evidence type="ECO:0000256" key="4">
    <source>
        <dbReference type="ARBA" id="ARBA00023015"/>
    </source>
</evidence>
<dbReference type="InterPro" id="IPR000536">
    <property type="entry name" value="Nucl_hrmn_rcpt_lig-bd"/>
</dbReference>
<evidence type="ECO:0000259" key="8">
    <source>
        <dbReference type="PROSITE" id="PS51843"/>
    </source>
</evidence>
<keyword evidence="5" id="KW-0238">DNA-binding</keyword>
<keyword evidence="9" id="KW-1185">Reference proteome</keyword>
<keyword evidence="3" id="KW-0862">Zinc</keyword>
<dbReference type="SMART" id="SM00430">
    <property type="entry name" value="HOLI"/>
    <property type="match status" value="1"/>
</dbReference>
<proteinExistence type="predicted"/>
<protein>
    <submittedName>
        <fullName evidence="10">Peroxisome proliferator-activated receptor gamma-like</fullName>
    </submittedName>
</protein>
<evidence type="ECO:0000256" key="7">
    <source>
        <dbReference type="ARBA" id="ARBA00023170"/>
    </source>
</evidence>
<feature type="domain" description="NR LBD" evidence="8">
    <location>
        <begin position="1"/>
        <end position="211"/>
    </location>
</feature>
<dbReference type="PRINTS" id="PR00398">
    <property type="entry name" value="STRDHORMONER"/>
</dbReference>
<sequence>FLGYGILPMREMYDRDEICEVLRHWATTVVEKVARFAKEALPDFRALQLGDQVTLLKYAAFEIYLIMASSRYTADGLWFPEHGVFIKRETLDALQIQNLFESKFKFYDKINRMYLTEREVALFCALSLASPDREDLSDRTKVENFQEYLVECLQMELKQNHPDNPMMLPRVVARLVEMRQLMPEHVQSLQNQPPGAMVPTPLLREIFGLSNTV</sequence>
<dbReference type="PANTHER" id="PTHR24082:SF497">
    <property type="entry name" value="PEROXISOME PROLIFERATOR-ACTIVATED RECEPTOR GAMMA-LIKE"/>
    <property type="match status" value="1"/>
</dbReference>
<evidence type="ECO:0000313" key="9">
    <source>
        <dbReference type="Proteomes" id="UP000694865"/>
    </source>
</evidence>
<dbReference type="InterPro" id="IPR035500">
    <property type="entry name" value="NHR-like_dom_sf"/>
</dbReference>
<evidence type="ECO:0000256" key="2">
    <source>
        <dbReference type="ARBA" id="ARBA00022771"/>
    </source>
</evidence>
<dbReference type="SUPFAM" id="SSF48508">
    <property type="entry name" value="Nuclear receptor ligand-binding domain"/>
    <property type="match status" value="1"/>
</dbReference>
<keyword evidence="2" id="KW-0863">Zinc-finger</keyword>
<organism evidence="9 10">
    <name type="scientific">Saccoglossus kowalevskii</name>
    <name type="common">Acorn worm</name>
    <dbReference type="NCBI Taxonomy" id="10224"/>
    <lineage>
        <taxon>Eukaryota</taxon>
        <taxon>Metazoa</taxon>
        <taxon>Hemichordata</taxon>
        <taxon>Enteropneusta</taxon>
        <taxon>Harrimaniidae</taxon>
        <taxon>Saccoglossus</taxon>
    </lineage>
</organism>
<keyword evidence="7" id="KW-0675">Receptor</keyword>
<keyword evidence="6" id="KW-0804">Transcription</keyword>
<dbReference type="RefSeq" id="XP_006819447.1">
    <property type="nucleotide sequence ID" value="XM_006819384.1"/>
</dbReference>
<dbReference type="InterPro" id="IPR001723">
    <property type="entry name" value="Nuclear_hrmn_rcpt"/>
</dbReference>
<gene>
    <name evidence="10" type="primary">LOC102802514</name>
</gene>
<evidence type="ECO:0000256" key="5">
    <source>
        <dbReference type="ARBA" id="ARBA00023125"/>
    </source>
</evidence>
<dbReference type="PANTHER" id="PTHR24082">
    <property type="entry name" value="NUCLEAR HORMONE RECEPTOR"/>
    <property type="match status" value="1"/>
</dbReference>
<dbReference type="Proteomes" id="UP000694865">
    <property type="component" value="Unplaced"/>
</dbReference>
<evidence type="ECO:0000313" key="10">
    <source>
        <dbReference type="RefSeq" id="XP_006819447.1"/>
    </source>
</evidence>
<accession>A0ABM0MHF6</accession>
<name>A0ABM0MHF6_SACKO</name>
<dbReference type="Pfam" id="PF00104">
    <property type="entry name" value="Hormone_recep"/>
    <property type="match status" value="1"/>
</dbReference>
<dbReference type="PROSITE" id="PS51843">
    <property type="entry name" value="NR_LBD"/>
    <property type="match status" value="1"/>
</dbReference>
<keyword evidence="1" id="KW-0479">Metal-binding</keyword>
<dbReference type="GeneID" id="102802514"/>
<evidence type="ECO:0000256" key="3">
    <source>
        <dbReference type="ARBA" id="ARBA00022833"/>
    </source>
</evidence>
<evidence type="ECO:0000256" key="6">
    <source>
        <dbReference type="ARBA" id="ARBA00023163"/>
    </source>
</evidence>
<feature type="non-terminal residue" evidence="10">
    <location>
        <position position="1"/>
    </location>
</feature>